<dbReference type="AlphaFoldDB" id="A0A402A611"/>
<gene>
    <name evidence="1" type="ORF">KTT_44210</name>
</gene>
<protein>
    <submittedName>
        <fullName evidence="1">Uncharacterized protein</fullName>
    </submittedName>
</protein>
<proteinExistence type="predicted"/>
<evidence type="ECO:0000313" key="2">
    <source>
        <dbReference type="Proteomes" id="UP000287352"/>
    </source>
</evidence>
<reference evidence="2" key="1">
    <citation type="submission" date="2018-12" db="EMBL/GenBank/DDBJ databases">
        <title>Tengunoibacter tsumagoiensis gen. nov., sp. nov., Dictyobacter kobayashii sp. nov., D. alpinus sp. nov., and D. joshuensis sp. nov. and description of Dictyobacteraceae fam. nov. within the order Ktedonobacterales isolated from Tengu-no-mugimeshi.</title>
        <authorList>
            <person name="Wang C.M."/>
            <person name="Zheng Y."/>
            <person name="Sakai Y."/>
            <person name="Toyoda A."/>
            <person name="Minakuchi Y."/>
            <person name="Abe K."/>
            <person name="Yokota A."/>
            <person name="Yabe S."/>
        </authorList>
    </citation>
    <scope>NUCLEOTIDE SEQUENCE [LARGE SCALE GENOMIC DNA]</scope>
    <source>
        <strain evidence="2">Uno3</strain>
    </source>
</reference>
<organism evidence="1 2">
    <name type="scientific">Tengunoibacter tsumagoiensis</name>
    <dbReference type="NCBI Taxonomy" id="2014871"/>
    <lineage>
        <taxon>Bacteria</taxon>
        <taxon>Bacillati</taxon>
        <taxon>Chloroflexota</taxon>
        <taxon>Ktedonobacteria</taxon>
        <taxon>Ktedonobacterales</taxon>
        <taxon>Dictyobacteraceae</taxon>
        <taxon>Tengunoibacter</taxon>
    </lineage>
</organism>
<dbReference type="Proteomes" id="UP000287352">
    <property type="component" value="Unassembled WGS sequence"/>
</dbReference>
<dbReference type="EMBL" id="BIFR01000002">
    <property type="protein sequence ID" value="GCE14562.1"/>
    <property type="molecule type" value="Genomic_DNA"/>
</dbReference>
<name>A0A402A611_9CHLR</name>
<comment type="caution">
    <text evidence="1">The sequence shown here is derived from an EMBL/GenBank/DDBJ whole genome shotgun (WGS) entry which is preliminary data.</text>
</comment>
<evidence type="ECO:0000313" key="1">
    <source>
        <dbReference type="EMBL" id="GCE14562.1"/>
    </source>
</evidence>
<accession>A0A402A611</accession>
<sequence>MYPDKRIISMQKICIGVNKDKTDPKIPPVLAQKTVFEWLWLWYTYKERNNKKRRAESPKQGPVSAKRSK</sequence>
<keyword evidence="2" id="KW-1185">Reference proteome</keyword>